<feature type="domain" description="dTDP-4-dehydro-6-deoxy-alpha-D-glucopyranose 2,3-dehydratase" evidence="1">
    <location>
        <begin position="259"/>
        <end position="346"/>
    </location>
</feature>
<dbReference type="InterPro" id="IPR005212">
    <property type="entry name" value="EvaA-like"/>
</dbReference>
<dbReference type="EMBL" id="FNKY01000001">
    <property type="protein sequence ID" value="SDQ63580.1"/>
    <property type="molecule type" value="Genomic_DNA"/>
</dbReference>
<accession>A0ABY0TCV1</accession>
<evidence type="ECO:0000259" key="1">
    <source>
        <dbReference type="Pfam" id="PF03559"/>
    </source>
</evidence>
<keyword evidence="3" id="KW-1185">Reference proteome</keyword>
<dbReference type="Gene3D" id="3.90.79.40">
    <property type="entry name" value="EvaA sugar 2,3-dehydratase subunit"/>
    <property type="match status" value="2"/>
</dbReference>
<sequence>MVKPELLTQRDEIASWLDCVRSSDRFKVEPVALDQSDAWMHKHGTIRHVSGRFFGIIGLTWTEGLTQHWQPFIDQREVGTLGFITRRRGKEVDLLVQAKTEPGNVGIVQLAPTCQATASNRERVHGGDSPPYSEYFPGSMGNIISDSLQSEQGTRFFGKLNRNILILDDHVEVKYDQHCWIPFKLFGQLLTEDFLVNTDARSVLCTTDWNRLGGQPPFQGEDDFSRGLNTSFSIPVQKDVIDGVHTTLAELRMRAPVVGICPLNTMPGWRLDTGSPITVTDGRLSIRHIQVHAQTREVNDWDQPIFHNNFEQTIDLDYGRTNGIFRFAFRPCWEPGLRAIAELAPTRIGITALPGDTLPDKVQISVRQSDEGGRFFRDVAEYRIIDIGEARPADGIIWLTLAEVTKLLPQGIFNNEARSVLSLLLSLA</sequence>
<proteinExistence type="predicted"/>
<name>A0ABY0TCV1_9PROT</name>
<organism evidence="2 3">
    <name type="scientific">Nitrosospira multiformis</name>
    <dbReference type="NCBI Taxonomy" id="1231"/>
    <lineage>
        <taxon>Bacteria</taxon>
        <taxon>Pseudomonadati</taxon>
        <taxon>Pseudomonadota</taxon>
        <taxon>Betaproteobacteria</taxon>
        <taxon>Nitrosomonadales</taxon>
        <taxon>Nitrosomonadaceae</taxon>
        <taxon>Nitrosospira</taxon>
    </lineage>
</organism>
<dbReference type="RefSeq" id="WP_074631879.1">
    <property type="nucleotide sequence ID" value="NZ_FNKY01000001.1"/>
</dbReference>
<feature type="domain" description="dTDP-4-dehydro-6-deoxy-alpha-D-glucopyranose 2,3-dehydratase" evidence="1">
    <location>
        <begin position="11"/>
        <end position="205"/>
    </location>
</feature>
<dbReference type="Pfam" id="PF03559">
    <property type="entry name" value="Hexose_dehydrat"/>
    <property type="match status" value="3"/>
</dbReference>
<comment type="caution">
    <text evidence="2">The sequence shown here is derived from an EMBL/GenBank/DDBJ whole genome shotgun (WGS) entry which is preliminary data.</text>
</comment>
<reference evidence="2 3" key="1">
    <citation type="submission" date="2016-10" db="EMBL/GenBank/DDBJ databases">
        <authorList>
            <person name="Varghese N."/>
            <person name="Submissions S."/>
        </authorList>
    </citation>
    <scope>NUCLEOTIDE SEQUENCE [LARGE SCALE GENOMIC DNA]</scope>
    <source>
        <strain evidence="2 3">Nl1</strain>
    </source>
</reference>
<evidence type="ECO:0000313" key="3">
    <source>
        <dbReference type="Proteomes" id="UP000183471"/>
    </source>
</evidence>
<dbReference type="InterPro" id="IPR038153">
    <property type="entry name" value="EvaA-like_sf"/>
</dbReference>
<feature type="domain" description="dTDP-4-dehydro-6-deoxy-alpha-D-glucopyranose 2,3-dehydratase" evidence="1">
    <location>
        <begin position="359"/>
        <end position="424"/>
    </location>
</feature>
<evidence type="ECO:0000313" key="2">
    <source>
        <dbReference type="EMBL" id="SDQ63580.1"/>
    </source>
</evidence>
<dbReference type="Proteomes" id="UP000183471">
    <property type="component" value="Unassembled WGS sequence"/>
</dbReference>
<gene>
    <name evidence="2" type="ORF">SAMN05216402_1640</name>
</gene>
<protein>
    <submittedName>
        <fullName evidence="2">Oxidase EvaA</fullName>
    </submittedName>
</protein>